<organism evidence="1 2">
    <name type="scientific">Punica granatum</name>
    <name type="common">Pomegranate</name>
    <dbReference type="NCBI Taxonomy" id="22663"/>
    <lineage>
        <taxon>Eukaryota</taxon>
        <taxon>Viridiplantae</taxon>
        <taxon>Streptophyta</taxon>
        <taxon>Embryophyta</taxon>
        <taxon>Tracheophyta</taxon>
        <taxon>Spermatophyta</taxon>
        <taxon>Magnoliopsida</taxon>
        <taxon>eudicotyledons</taxon>
        <taxon>Gunneridae</taxon>
        <taxon>Pentapetalae</taxon>
        <taxon>rosids</taxon>
        <taxon>malvids</taxon>
        <taxon>Myrtales</taxon>
        <taxon>Lythraceae</taxon>
        <taxon>Punica</taxon>
    </lineage>
</organism>
<accession>A0A2I0I170</accession>
<keyword evidence="2" id="KW-1185">Reference proteome</keyword>
<protein>
    <submittedName>
        <fullName evidence="1">Uncharacterized protein</fullName>
    </submittedName>
</protein>
<dbReference type="AlphaFoldDB" id="A0A2I0I170"/>
<evidence type="ECO:0000313" key="2">
    <source>
        <dbReference type="Proteomes" id="UP000233551"/>
    </source>
</evidence>
<dbReference type="EMBL" id="PGOL01004379">
    <property type="protein sequence ID" value="PKI37500.1"/>
    <property type="molecule type" value="Genomic_DNA"/>
</dbReference>
<evidence type="ECO:0000313" key="1">
    <source>
        <dbReference type="EMBL" id="PKI37500.1"/>
    </source>
</evidence>
<sequence length="89" mass="10004">MRVTNAAALRYPDERRVRSRWAPFLTRTMVDSDSKSLMVRRHSAPELKSLIVRPGHPQRVSNHPSGKTGLQQINALTAAHDIIIKQAPP</sequence>
<reference evidence="1 2" key="1">
    <citation type="submission" date="2017-11" db="EMBL/GenBank/DDBJ databases">
        <title>De-novo sequencing of pomegranate (Punica granatum L.) genome.</title>
        <authorList>
            <person name="Akparov Z."/>
            <person name="Amiraslanov A."/>
            <person name="Hajiyeva S."/>
            <person name="Abbasov M."/>
            <person name="Kaur K."/>
            <person name="Hamwieh A."/>
            <person name="Solovyev V."/>
            <person name="Salamov A."/>
            <person name="Braich B."/>
            <person name="Kosarev P."/>
            <person name="Mahmoud A."/>
            <person name="Hajiyev E."/>
            <person name="Babayeva S."/>
            <person name="Izzatullayeva V."/>
            <person name="Mammadov A."/>
            <person name="Mammadov A."/>
            <person name="Sharifova S."/>
            <person name="Ojaghi J."/>
            <person name="Eynullazada K."/>
            <person name="Bayramov B."/>
            <person name="Abdulazimova A."/>
            <person name="Shahmuradov I."/>
        </authorList>
    </citation>
    <scope>NUCLEOTIDE SEQUENCE [LARGE SCALE GENOMIC DNA]</scope>
    <source>
        <strain evidence="2">cv. AG2017</strain>
        <tissue evidence="1">Leaf</tissue>
    </source>
</reference>
<name>A0A2I0I170_PUNGR</name>
<gene>
    <name evidence="1" type="ORF">CRG98_042114</name>
</gene>
<proteinExistence type="predicted"/>
<dbReference type="Proteomes" id="UP000233551">
    <property type="component" value="Unassembled WGS sequence"/>
</dbReference>
<comment type="caution">
    <text evidence="1">The sequence shown here is derived from an EMBL/GenBank/DDBJ whole genome shotgun (WGS) entry which is preliminary data.</text>
</comment>